<dbReference type="RefSeq" id="WP_020024040.1">
    <property type="nucleotide sequence ID" value="NZ_CP006911.1"/>
</dbReference>
<dbReference type="HAMAP" id="MF_01020">
    <property type="entry name" value="HisE"/>
    <property type="match status" value="1"/>
</dbReference>
<dbReference type="EC" id="3.6.1.31" evidence="10"/>
<dbReference type="PANTHER" id="PTHR42945:SF9">
    <property type="entry name" value="HISTIDINE BIOSYNTHESIS BIFUNCTIONAL PROTEIN HISIE"/>
    <property type="match status" value="1"/>
</dbReference>
<dbReference type="NCBIfam" id="NF001611">
    <property type="entry name" value="PRK00400.1-3"/>
    <property type="match status" value="1"/>
</dbReference>
<dbReference type="GO" id="GO:0005737">
    <property type="term" value="C:cytoplasm"/>
    <property type="evidence" value="ECO:0007669"/>
    <property type="project" value="UniProtKB-SubCell"/>
</dbReference>
<evidence type="ECO:0000256" key="4">
    <source>
        <dbReference type="ARBA" id="ARBA00022490"/>
    </source>
</evidence>
<evidence type="ECO:0000256" key="10">
    <source>
        <dbReference type="HAMAP-Rule" id="MF_01020"/>
    </source>
</evidence>
<evidence type="ECO:0000313" key="12">
    <source>
        <dbReference type="Proteomes" id="UP000068905"/>
    </source>
</evidence>
<name>A0A0M4LNU3_9GAMM</name>
<dbReference type="InterPro" id="IPR021130">
    <property type="entry name" value="PRib-ATP_PPHydrolase-like"/>
</dbReference>
<sequence length="105" mass="12143">MDNILNTLEKILEERKSSSEDKSYVSSLYSKGVNSILEKVSEESEEVIQAVKEEGRDEVIHEVADLWFHIMVLLRHEDISIEEIELELARRFGVSGHEEKASRKK</sequence>
<keyword evidence="12" id="KW-1185">Reference proteome</keyword>
<dbReference type="PATRIC" id="fig|1125411.7.peg.420"/>
<dbReference type="PANTHER" id="PTHR42945">
    <property type="entry name" value="HISTIDINE BIOSYNTHESIS BIFUNCTIONAL PROTEIN"/>
    <property type="match status" value="1"/>
</dbReference>
<dbReference type="GO" id="GO:0005524">
    <property type="term" value="F:ATP binding"/>
    <property type="evidence" value="ECO:0007669"/>
    <property type="project" value="UniProtKB-KW"/>
</dbReference>
<protein>
    <recommendedName>
        <fullName evidence="10">Phosphoribosyl-ATP pyrophosphatase</fullName>
        <shortName evidence="10">PRA-PH</shortName>
        <ecNumber evidence="10">3.6.1.31</ecNumber>
    </recommendedName>
</protein>
<evidence type="ECO:0000256" key="9">
    <source>
        <dbReference type="ARBA" id="ARBA00023102"/>
    </source>
</evidence>
<dbReference type="SUPFAM" id="SSF101386">
    <property type="entry name" value="all-alpha NTP pyrophosphatases"/>
    <property type="match status" value="1"/>
</dbReference>
<accession>A0A0M4LNU3</accession>
<evidence type="ECO:0000313" key="11">
    <source>
        <dbReference type="EMBL" id="ALE01509.1"/>
    </source>
</evidence>
<comment type="similarity">
    <text evidence="10">Belongs to the PRA-PH family.</text>
</comment>
<proteinExistence type="inferred from homology"/>
<dbReference type="NCBIfam" id="TIGR03188">
    <property type="entry name" value="histidine_hisI"/>
    <property type="match status" value="1"/>
</dbReference>
<dbReference type="AlphaFoldDB" id="A0A0M4LNU3"/>
<evidence type="ECO:0000256" key="7">
    <source>
        <dbReference type="ARBA" id="ARBA00022801"/>
    </source>
</evidence>
<dbReference type="Proteomes" id="UP000068905">
    <property type="component" value="Chromosome"/>
</dbReference>
<comment type="subcellular location">
    <subcellularLocation>
        <location evidence="2 10">Cytoplasm</location>
    </subcellularLocation>
</comment>
<dbReference type="EMBL" id="CP006911">
    <property type="protein sequence ID" value="ALE01509.1"/>
    <property type="molecule type" value="Genomic_DNA"/>
</dbReference>
<keyword evidence="4 10" id="KW-0963">Cytoplasm</keyword>
<keyword evidence="6 10" id="KW-0547">Nucleotide-binding</keyword>
<dbReference type="KEGG" id="tsn:W908_02125"/>
<comment type="pathway">
    <text evidence="3 10">Amino-acid biosynthesis; L-histidine biosynthesis; L-histidine from 5-phospho-alpha-D-ribose 1-diphosphate: step 2/9.</text>
</comment>
<dbReference type="OrthoDB" id="9814738at2"/>
<comment type="catalytic activity">
    <reaction evidence="1 10">
        <text>1-(5-phospho-beta-D-ribosyl)-ATP + H2O = 1-(5-phospho-beta-D-ribosyl)-5'-AMP + diphosphate + H(+)</text>
        <dbReference type="Rhea" id="RHEA:22828"/>
        <dbReference type="ChEBI" id="CHEBI:15377"/>
        <dbReference type="ChEBI" id="CHEBI:15378"/>
        <dbReference type="ChEBI" id="CHEBI:33019"/>
        <dbReference type="ChEBI" id="CHEBI:59457"/>
        <dbReference type="ChEBI" id="CHEBI:73183"/>
        <dbReference type="EC" id="3.6.1.31"/>
    </reaction>
</comment>
<dbReference type="UniPathway" id="UPA00031">
    <property type="reaction ID" value="UER00007"/>
</dbReference>
<reference evidence="11 12" key="1">
    <citation type="journal article" date="2015" name="Genome Announc.">
        <title>Genome Sequence of 'Candidatus Thioglobus singularis' Strain PS1, a Mixotroph from the SUP05 Clade of Marine Gammaproteobacteria.</title>
        <authorList>
            <person name="Marshall K.T."/>
            <person name="Morris R.M."/>
        </authorList>
    </citation>
    <scope>NUCLEOTIDE SEQUENCE [LARGE SCALE GENOMIC DNA]</scope>
    <source>
        <strain evidence="11 12">PS1</strain>
    </source>
</reference>
<keyword evidence="5 10" id="KW-0028">Amino-acid biosynthesis</keyword>
<dbReference type="CDD" id="cd11534">
    <property type="entry name" value="NTP-PPase_HisIE_like"/>
    <property type="match status" value="1"/>
</dbReference>
<dbReference type="GO" id="GO:0004636">
    <property type="term" value="F:phosphoribosyl-ATP diphosphatase activity"/>
    <property type="evidence" value="ECO:0007669"/>
    <property type="project" value="UniProtKB-UniRule"/>
</dbReference>
<organism evidence="11 12">
    <name type="scientific">Candidatus Pseudothioglobus singularis PS1</name>
    <dbReference type="NCBI Taxonomy" id="1125411"/>
    <lineage>
        <taxon>Bacteria</taxon>
        <taxon>Pseudomonadati</taxon>
        <taxon>Pseudomonadota</taxon>
        <taxon>Gammaproteobacteria</taxon>
        <taxon>Candidatus Pseudothioglobaceae</taxon>
        <taxon>Candidatus Pseudothioglobus</taxon>
    </lineage>
</organism>
<evidence type="ECO:0000256" key="2">
    <source>
        <dbReference type="ARBA" id="ARBA00004496"/>
    </source>
</evidence>
<dbReference type="Pfam" id="PF01503">
    <property type="entry name" value="PRA-PH"/>
    <property type="match status" value="1"/>
</dbReference>
<dbReference type="GO" id="GO:0000105">
    <property type="term" value="P:L-histidine biosynthetic process"/>
    <property type="evidence" value="ECO:0007669"/>
    <property type="project" value="UniProtKB-UniRule"/>
</dbReference>
<dbReference type="Gene3D" id="1.10.287.1080">
    <property type="entry name" value="MazG-like"/>
    <property type="match status" value="1"/>
</dbReference>
<keyword evidence="8 10" id="KW-0067">ATP-binding</keyword>
<evidence type="ECO:0000256" key="5">
    <source>
        <dbReference type="ARBA" id="ARBA00022605"/>
    </source>
</evidence>
<gene>
    <name evidence="10" type="primary">hisE</name>
    <name evidence="11" type="ORF">W908_02125</name>
</gene>
<evidence type="ECO:0000256" key="3">
    <source>
        <dbReference type="ARBA" id="ARBA00005204"/>
    </source>
</evidence>
<keyword evidence="7 10" id="KW-0378">Hydrolase</keyword>
<dbReference type="InterPro" id="IPR008179">
    <property type="entry name" value="HisE"/>
</dbReference>
<evidence type="ECO:0000256" key="1">
    <source>
        <dbReference type="ARBA" id="ARBA00001460"/>
    </source>
</evidence>
<keyword evidence="9 10" id="KW-0368">Histidine biosynthesis</keyword>
<dbReference type="STRING" id="1125411.W908_02125"/>
<evidence type="ECO:0000256" key="8">
    <source>
        <dbReference type="ARBA" id="ARBA00022840"/>
    </source>
</evidence>
<evidence type="ECO:0000256" key="6">
    <source>
        <dbReference type="ARBA" id="ARBA00022741"/>
    </source>
</evidence>